<gene>
    <name evidence="1" type="ORF">A2642_02985</name>
</gene>
<proteinExistence type="predicted"/>
<dbReference type="EMBL" id="MFTJ01000040">
    <property type="protein sequence ID" value="OGI64722.1"/>
    <property type="molecule type" value="Genomic_DNA"/>
</dbReference>
<dbReference type="Proteomes" id="UP000178700">
    <property type="component" value="Unassembled WGS sequence"/>
</dbReference>
<dbReference type="AlphaFoldDB" id="A0A1F6V522"/>
<evidence type="ECO:0000313" key="2">
    <source>
        <dbReference type="Proteomes" id="UP000178700"/>
    </source>
</evidence>
<name>A0A1F6V522_9BACT</name>
<protein>
    <submittedName>
        <fullName evidence="1">Uncharacterized protein</fullName>
    </submittedName>
</protein>
<comment type="caution">
    <text evidence="1">The sequence shown here is derived from an EMBL/GenBank/DDBJ whole genome shotgun (WGS) entry which is preliminary data.</text>
</comment>
<evidence type="ECO:0000313" key="1">
    <source>
        <dbReference type="EMBL" id="OGI64722.1"/>
    </source>
</evidence>
<reference evidence="1 2" key="1">
    <citation type="journal article" date="2016" name="Nat. Commun.">
        <title>Thousands of microbial genomes shed light on interconnected biogeochemical processes in an aquifer system.</title>
        <authorList>
            <person name="Anantharaman K."/>
            <person name="Brown C.T."/>
            <person name="Hug L.A."/>
            <person name="Sharon I."/>
            <person name="Castelle C.J."/>
            <person name="Probst A.J."/>
            <person name="Thomas B.C."/>
            <person name="Singh A."/>
            <person name="Wilkins M.J."/>
            <person name="Karaoz U."/>
            <person name="Brodie E.L."/>
            <person name="Williams K.H."/>
            <person name="Hubbard S.S."/>
            <person name="Banfield J.F."/>
        </authorList>
    </citation>
    <scope>NUCLEOTIDE SEQUENCE [LARGE SCALE GENOMIC DNA]</scope>
</reference>
<organism evidence="1 2">
    <name type="scientific">Candidatus Nomurabacteria bacterium RIFCSPHIGHO2_01_FULL_39_10</name>
    <dbReference type="NCBI Taxonomy" id="1801733"/>
    <lineage>
        <taxon>Bacteria</taxon>
        <taxon>Candidatus Nomuraibacteriota</taxon>
    </lineage>
</organism>
<sequence>MTGKRTGGKSAGAAAAATGADAGSSGAAVDGAATTKQTVAADYYLRPFTAEVRNDTGLFGAVQPYTMEGLGKVVAAVEAGLRTYGAYAMKVDVQTDVTCMMTAKALVEYTPRSDRVLEGSKVGFTFADGSLECRLYVGKAEVRAVAEQKMDEDDAFLKRAGKLGWGAAEDVVVIGLSTLAGGFVGGLAKHAIVRGAGLIVAKSGQLYGAARFGRRLYDEMIPTGFCTLELKPTSSMGVTREQQRVYTAFVHRYK</sequence>
<accession>A0A1F6V522</accession>